<keyword evidence="2" id="KW-1003">Cell membrane</keyword>
<keyword evidence="4" id="KW-1278">Translocase</keyword>
<dbReference type="InterPro" id="IPR006068">
    <property type="entry name" value="ATPase_P-typ_cation-transptr_C"/>
</dbReference>
<feature type="domain" description="P-type ATPase A" evidence="9">
    <location>
        <begin position="724"/>
        <end position="830"/>
    </location>
</feature>
<evidence type="ECO:0000313" key="11">
    <source>
        <dbReference type="EMBL" id="BBY49542.1"/>
    </source>
</evidence>
<evidence type="ECO:0000256" key="5">
    <source>
        <dbReference type="ARBA" id="ARBA00022989"/>
    </source>
</evidence>
<evidence type="ECO:0000256" key="2">
    <source>
        <dbReference type="ARBA" id="ARBA00022475"/>
    </source>
</evidence>
<dbReference type="SFLD" id="SFLDG00002">
    <property type="entry name" value="C1.7:_P-type_atpase_like"/>
    <property type="match status" value="1"/>
</dbReference>
<keyword evidence="3" id="KW-0812">Transmembrane</keyword>
<comment type="subcellular location">
    <subcellularLocation>
        <location evidence="1">Cell membrane</location>
        <topology evidence="1">Multi-pass membrane protein</topology>
    </subcellularLocation>
</comment>
<dbReference type="GO" id="GO:0016887">
    <property type="term" value="F:ATP hydrolysis activity"/>
    <property type="evidence" value="ECO:0007669"/>
    <property type="project" value="InterPro"/>
</dbReference>
<dbReference type="GO" id="GO:0005524">
    <property type="term" value="F:ATP binding"/>
    <property type="evidence" value="ECO:0007669"/>
    <property type="project" value="InterPro"/>
</dbReference>
<evidence type="ECO:0000259" key="10">
    <source>
        <dbReference type="Pfam" id="PF00689"/>
    </source>
</evidence>
<evidence type="ECO:0000256" key="6">
    <source>
        <dbReference type="ARBA" id="ARBA00023136"/>
    </source>
</evidence>
<dbReference type="Pfam" id="PF00122">
    <property type="entry name" value="E1-E2_ATPase"/>
    <property type="match status" value="1"/>
</dbReference>
<dbReference type="InterPro" id="IPR023298">
    <property type="entry name" value="ATPase_P-typ_TM_dom_sf"/>
</dbReference>
<evidence type="ECO:0000256" key="8">
    <source>
        <dbReference type="SAM" id="MobiDB-lite"/>
    </source>
</evidence>
<dbReference type="PRINTS" id="PR00119">
    <property type="entry name" value="CATATPASE"/>
</dbReference>
<feature type="compositionally biased region" description="Polar residues" evidence="8">
    <location>
        <begin position="1447"/>
        <end position="1465"/>
    </location>
</feature>
<dbReference type="SUPFAM" id="SSF81653">
    <property type="entry name" value="Calcium ATPase, transduction domain A"/>
    <property type="match status" value="1"/>
</dbReference>
<dbReference type="KEGG" id="marz:MARA_30100"/>
<dbReference type="InterPro" id="IPR036412">
    <property type="entry name" value="HAD-like_sf"/>
</dbReference>
<evidence type="ECO:0000256" key="1">
    <source>
        <dbReference type="ARBA" id="ARBA00004651"/>
    </source>
</evidence>
<name>A0A7I7RY36_9MYCO</name>
<feature type="region of interest" description="Disordered" evidence="8">
    <location>
        <begin position="1426"/>
        <end position="1487"/>
    </location>
</feature>
<evidence type="ECO:0000256" key="4">
    <source>
        <dbReference type="ARBA" id="ARBA00022967"/>
    </source>
</evidence>
<dbReference type="Gene3D" id="3.40.1110.10">
    <property type="entry name" value="Calcium-transporting ATPase, cytoplasmic domain N"/>
    <property type="match status" value="2"/>
</dbReference>
<evidence type="ECO:0000259" key="9">
    <source>
        <dbReference type="Pfam" id="PF00122"/>
    </source>
</evidence>
<organism evidence="11 12">
    <name type="scientific">Mycolicibacterium arabiense</name>
    <dbReference type="NCBI Taxonomy" id="1286181"/>
    <lineage>
        <taxon>Bacteria</taxon>
        <taxon>Bacillati</taxon>
        <taxon>Actinomycetota</taxon>
        <taxon>Actinomycetes</taxon>
        <taxon>Mycobacteriales</taxon>
        <taxon>Mycobacteriaceae</taxon>
        <taxon>Mycolicibacterium</taxon>
    </lineage>
</organism>
<feature type="domain" description="Cation-transporting P-type ATPase C-terminal" evidence="10">
    <location>
        <begin position="1271"/>
        <end position="1420"/>
    </location>
</feature>
<dbReference type="SUPFAM" id="SSF81665">
    <property type="entry name" value="Calcium ATPase, transmembrane domain M"/>
    <property type="match status" value="1"/>
</dbReference>
<protein>
    <submittedName>
        <fullName evidence="11">Metal cation transporting ATPase H</fullName>
    </submittedName>
</protein>
<dbReference type="PANTHER" id="PTHR42861">
    <property type="entry name" value="CALCIUM-TRANSPORTING ATPASE"/>
    <property type="match status" value="1"/>
</dbReference>
<dbReference type="InterPro" id="IPR023299">
    <property type="entry name" value="ATPase_P-typ_cyto_dom_N"/>
</dbReference>
<dbReference type="InterPro" id="IPR044492">
    <property type="entry name" value="P_typ_ATPase_HD_dom"/>
</dbReference>
<dbReference type="Gene3D" id="2.70.150.10">
    <property type="entry name" value="Calcium-transporting ATPase, cytoplasmic transduction domain A"/>
    <property type="match status" value="1"/>
</dbReference>
<evidence type="ECO:0000256" key="7">
    <source>
        <dbReference type="ARBA" id="ARBA00049360"/>
    </source>
</evidence>
<keyword evidence="6" id="KW-0472">Membrane</keyword>
<comment type="catalytic activity">
    <reaction evidence="7">
        <text>ATP + H2O = ADP + phosphate + H(+)</text>
        <dbReference type="Rhea" id="RHEA:13065"/>
        <dbReference type="ChEBI" id="CHEBI:15377"/>
        <dbReference type="ChEBI" id="CHEBI:15378"/>
        <dbReference type="ChEBI" id="CHEBI:30616"/>
        <dbReference type="ChEBI" id="CHEBI:43474"/>
        <dbReference type="ChEBI" id="CHEBI:456216"/>
    </reaction>
</comment>
<dbReference type="SFLD" id="SFLDF00027">
    <property type="entry name" value="p-type_atpase"/>
    <property type="match status" value="1"/>
</dbReference>
<keyword evidence="12" id="KW-1185">Reference proteome</keyword>
<dbReference type="Pfam" id="PF00689">
    <property type="entry name" value="Cation_ATPase_C"/>
    <property type="match status" value="1"/>
</dbReference>
<keyword evidence="5" id="KW-1133">Transmembrane helix</keyword>
<evidence type="ECO:0000313" key="12">
    <source>
        <dbReference type="Proteomes" id="UP000467428"/>
    </source>
</evidence>
<dbReference type="SFLD" id="SFLDS00003">
    <property type="entry name" value="Haloacid_Dehalogenase"/>
    <property type="match status" value="1"/>
</dbReference>
<dbReference type="Gene3D" id="3.40.50.1000">
    <property type="entry name" value="HAD superfamily/HAD-like"/>
    <property type="match status" value="2"/>
</dbReference>
<evidence type="ECO:0000256" key="3">
    <source>
        <dbReference type="ARBA" id="ARBA00022692"/>
    </source>
</evidence>
<proteinExistence type="predicted"/>
<dbReference type="InterPro" id="IPR001757">
    <property type="entry name" value="P_typ_ATPase"/>
</dbReference>
<dbReference type="EMBL" id="AP022593">
    <property type="protein sequence ID" value="BBY49542.1"/>
    <property type="molecule type" value="Genomic_DNA"/>
</dbReference>
<dbReference type="Proteomes" id="UP000467428">
    <property type="component" value="Chromosome"/>
</dbReference>
<feature type="compositionally biased region" description="Low complexity" evidence="8">
    <location>
        <begin position="1432"/>
        <end position="1446"/>
    </location>
</feature>
<dbReference type="PRINTS" id="PR00120">
    <property type="entry name" value="HATPASE"/>
</dbReference>
<dbReference type="InterPro" id="IPR008250">
    <property type="entry name" value="ATPase_P-typ_transduc_dom_A_sf"/>
</dbReference>
<geneLocation type="plasmid" evidence="12">
    <name>pjcm18538 dna</name>
</geneLocation>
<feature type="compositionally biased region" description="Polar residues" evidence="8">
    <location>
        <begin position="1472"/>
        <end position="1487"/>
    </location>
</feature>
<sequence>MNLTRLVRSSVSLPFRALDTGVRAATVAATVGVGLVTDPTRIATATPNDFVNAVTDVAAEIFGRTPSRRRWQGDRRCWIEVRGLDDSEPGDVLAQAVLRHVRDQPGVLRVDLNHALSRVVVHTDGTESLDELSDAVAAAERDADVDTTQPSIDLPGDGIVLASSITALTANTVGLATALVGRALMWPKLVPGLSAAVAFVDYQPRLRGLVEEWLGEDATDTALALAASIGYTLGQAPTSLAVDVFMHLVRVAEAQSAALAWQRHEPTLAEYAESTDGIRPNERPQPLPSGPVERHGDRSSVIQGVGAIVLGIATGGISGAATTALVAAPKAARNTREAFAGTLARGLADRHDVVPLRSNALRRLDRIDAVVIDPRVLWTADLRVGRIRDVDDRRRAEVWQWAQDQIDADALTAGWHDEPDGASGRVLVRYATHALASSVLREIRRSAIEVVSVDVDGLDDLRSSFDDLHPFDGRLDDALAASVRRLQDDGRTVALVSSAAAQALADADLSIGVAIDAACWHADVIADDLDGVWRVLHAIPAARRASERGVQLATGASVLGALLMVPGVRGRGPGPVTAGAGAGAWTGYRIARQVLGDPTPAPPPTLEWHAMSIEQVRRKLPRPERLAAPVPQSRITATASTVTGLARAVGSPVKNNVTDFATAMKDELSDPLTPVLAIGSAASAILGSPVDAILVGSVLTGNAALAAVQRLRAERLLNRLLAVQDPPARLLTDDGEETVDAVDLRPGDVIEVRPGEVVPADVRLTEATDLEVDESSLTGESLPVPKRLAATPAAPVAERSSMLHATTTVVAGTGVGIVTAVGSQTQARRAEQAPGSQNSSVGLQAQLRDLTNRALPVSLAGGALVTGLGILRGAGLRQAVSSGVAVSVAAVPEGLPLVATLAQQASARRLSALGALVRSPRSVEALGRVDVVCFDKTGTLSENRLRVTSVAALDGTDEDVLRHAVRATPPANGDGHEHATDAAVAEAGDPDANGTADAFLPFRSGRPFAAAIHGTELSIKGAPEVLLAACGDDAAADRVQQMAADGLRVLAVARRDLTKARARKAAADADAFDALCREELRLVGLLGLSDTPRPDAARVLAGLAEQGIDVRLITGDHPVTATAIANELGLAVGADQVISGADWEALSRRGQEQAVRERIVFARMSPEHKVQIVETLERLDRVCAMVGDGANDAAAIRAATVGIGVASKGSDPARTAADVMLLDGRIGSLLEALEEGRQLWQRVQAAVSVLLGGNAGEVAFAVLGTALTGRAPLNTRQLLLVNMLTDALPAAALAVSPPTAPARGAGNGPDEAALWRTVAVRGATTAGAASAAWVMASVAGRQQRASTVALVALVATQLGQTLIDSHSPLVVGTAVGSLLTLGALISTPGVSQLLGSTPLGPVGWGQALTTAAGATAIAAIAPRVLGRASEDQPSPSTSSTPSRQSTAYSSRNGTVSTPVTTSVNGSEPEVATSATVDASDVHPSNTP</sequence>
<dbReference type="SUPFAM" id="SSF56784">
    <property type="entry name" value="HAD-like"/>
    <property type="match status" value="1"/>
</dbReference>
<dbReference type="GO" id="GO:0005886">
    <property type="term" value="C:plasma membrane"/>
    <property type="evidence" value="ECO:0007669"/>
    <property type="project" value="UniProtKB-SubCell"/>
</dbReference>
<feature type="region of interest" description="Disordered" evidence="8">
    <location>
        <begin position="272"/>
        <end position="297"/>
    </location>
</feature>
<reference evidence="11 12" key="1">
    <citation type="journal article" date="2019" name="Emerg. Microbes Infect.">
        <title>Comprehensive subspecies identification of 175 nontuberculous mycobacteria species based on 7547 genomic profiles.</title>
        <authorList>
            <person name="Matsumoto Y."/>
            <person name="Kinjo T."/>
            <person name="Motooka D."/>
            <person name="Nabeya D."/>
            <person name="Jung N."/>
            <person name="Uechi K."/>
            <person name="Horii T."/>
            <person name="Iida T."/>
            <person name="Fujita J."/>
            <person name="Nakamura S."/>
        </authorList>
    </citation>
    <scope>NUCLEOTIDE SEQUENCE [LARGE SCALE GENOMIC DNA]</scope>
    <source>
        <strain evidence="11 12">JCM 18538</strain>
    </source>
</reference>
<accession>A0A7I7RY36</accession>
<dbReference type="InterPro" id="IPR059000">
    <property type="entry name" value="ATPase_P-type_domA"/>
</dbReference>
<dbReference type="Pfam" id="PF00702">
    <property type="entry name" value="Hydrolase"/>
    <property type="match status" value="1"/>
</dbReference>
<dbReference type="Gene3D" id="1.20.1110.10">
    <property type="entry name" value="Calcium-transporting ATPase, transmembrane domain"/>
    <property type="match status" value="2"/>
</dbReference>
<gene>
    <name evidence="11" type="primary">ctpH</name>
    <name evidence="11" type="ORF">MARA_30100</name>
</gene>
<dbReference type="NCBIfam" id="TIGR01494">
    <property type="entry name" value="ATPase_P-type"/>
    <property type="match status" value="2"/>
</dbReference>
<dbReference type="RefSeq" id="WP_163919162.1">
    <property type="nucleotide sequence ID" value="NZ_AP022593.1"/>
</dbReference>
<dbReference type="InterPro" id="IPR023214">
    <property type="entry name" value="HAD_sf"/>
</dbReference>